<dbReference type="SUPFAM" id="SSF53178">
    <property type="entry name" value="Peptidyl-tRNA hydrolase-like"/>
    <property type="match status" value="1"/>
</dbReference>
<evidence type="ECO:0000256" key="6">
    <source>
        <dbReference type="ARBA" id="ARBA00048707"/>
    </source>
</evidence>
<evidence type="ECO:0000256" key="7">
    <source>
        <dbReference type="ARBA" id="ARBA00050038"/>
    </source>
</evidence>
<dbReference type="InterPro" id="IPR018171">
    <property type="entry name" value="Pept_tRNA_hydro_CS"/>
</dbReference>
<dbReference type="GO" id="GO:0005737">
    <property type="term" value="C:cytoplasm"/>
    <property type="evidence" value="ECO:0007669"/>
    <property type="project" value="UniProtKB-SubCell"/>
</dbReference>
<dbReference type="GO" id="GO:0000049">
    <property type="term" value="F:tRNA binding"/>
    <property type="evidence" value="ECO:0007669"/>
    <property type="project" value="UniProtKB-UniRule"/>
</dbReference>
<sequence length="197" mass="22114">MLFLELGGKTKMKMIVGLGNPGTKYQYTKHNIGFMVVDQIAREHQATFKKNPFEAEVAEFFHNGEKILLVKPQTFMNESGRAVGPLMTYFGIYPEELVVIYDDLDLAVGKIRLRQKGSAGGHNGIKSIISHLNTNVFDRIKVGIGRPEGKKTVVQHVLSPFSKENQPLIEESIFQSVKAVEYLIEGHSFVDAMNQFN</sequence>
<evidence type="ECO:0000256" key="5">
    <source>
        <dbReference type="ARBA" id="ARBA00038063"/>
    </source>
</evidence>
<dbReference type="GO" id="GO:0004045">
    <property type="term" value="F:peptidyl-tRNA hydrolase activity"/>
    <property type="evidence" value="ECO:0007669"/>
    <property type="project" value="UniProtKB-UniRule"/>
</dbReference>
<comment type="caution">
    <text evidence="11">The sequence shown here is derived from an EMBL/GenBank/DDBJ whole genome shotgun (WGS) entry which is preliminary data.</text>
</comment>
<dbReference type="Proteomes" id="UP000014622">
    <property type="component" value="Unassembled WGS sequence"/>
</dbReference>
<dbReference type="HAMAP" id="MF_00083">
    <property type="entry name" value="Pept_tRNA_hydro_bact"/>
    <property type="match status" value="1"/>
</dbReference>
<dbReference type="PANTHER" id="PTHR17224:SF1">
    <property type="entry name" value="PEPTIDYL-TRNA HYDROLASE"/>
    <property type="match status" value="1"/>
</dbReference>
<evidence type="ECO:0000313" key="11">
    <source>
        <dbReference type="EMBL" id="EPI10537.1"/>
    </source>
</evidence>
<dbReference type="InterPro" id="IPR001328">
    <property type="entry name" value="Pept_tRNA_hydro"/>
</dbReference>
<dbReference type="Gene3D" id="3.40.50.1470">
    <property type="entry name" value="Peptidyl-tRNA hydrolase"/>
    <property type="match status" value="1"/>
</dbReference>
<feature type="site" description="Discriminates between blocked and unblocked aminoacyl-tRNA" evidence="8">
    <location>
        <position position="20"/>
    </location>
</feature>
<keyword evidence="2 8" id="KW-0820">tRNA-binding</keyword>
<feature type="binding site" evidence="8">
    <location>
        <position position="25"/>
    </location>
    <ligand>
        <name>tRNA</name>
        <dbReference type="ChEBI" id="CHEBI:17843"/>
    </ligand>
</feature>
<comment type="similarity">
    <text evidence="5 8 10">Belongs to the PTH family.</text>
</comment>
<feature type="binding site" evidence="8">
    <location>
        <position position="123"/>
    </location>
    <ligand>
        <name>tRNA</name>
        <dbReference type="ChEBI" id="CHEBI:17843"/>
    </ligand>
</feature>
<keyword evidence="4 8" id="KW-0694">RNA-binding</keyword>
<dbReference type="GO" id="GO:0006515">
    <property type="term" value="P:protein quality control for misfolded or incompletely synthesized proteins"/>
    <property type="evidence" value="ECO:0007669"/>
    <property type="project" value="UniProtKB-UniRule"/>
</dbReference>
<evidence type="ECO:0000256" key="8">
    <source>
        <dbReference type="HAMAP-Rule" id="MF_00083"/>
    </source>
</evidence>
<dbReference type="PROSITE" id="PS01196">
    <property type="entry name" value="PEPT_TRNA_HYDROL_2"/>
    <property type="match status" value="1"/>
</dbReference>
<dbReference type="NCBIfam" id="TIGR00447">
    <property type="entry name" value="pth"/>
    <property type="match status" value="1"/>
</dbReference>
<feature type="binding site" evidence="8">
    <location>
        <position position="75"/>
    </location>
    <ligand>
        <name>tRNA</name>
        <dbReference type="ChEBI" id="CHEBI:17843"/>
    </ligand>
</feature>
<feature type="binding site" evidence="8">
    <location>
        <position position="77"/>
    </location>
    <ligand>
        <name>tRNA</name>
        <dbReference type="ChEBI" id="CHEBI:17843"/>
    </ligand>
</feature>
<dbReference type="InterPro" id="IPR036416">
    <property type="entry name" value="Pept_tRNA_hydro_sf"/>
</dbReference>
<evidence type="ECO:0000256" key="10">
    <source>
        <dbReference type="RuleBase" id="RU004320"/>
    </source>
</evidence>
<dbReference type="EMBL" id="ATIT01000111">
    <property type="protein sequence ID" value="EPI10537.1"/>
    <property type="molecule type" value="Genomic_DNA"/>
</dbReference>
<feature type="active site" description="Proton acceptor" evidence="8">
    <location>
        <position position="30"/>
    </location>
</feature>
<dbReference type="PROSITE" id="PS01195">
    <property type="entry name" value="PEPT_TRNA_HYDROL_1"/>
    <property type="match status" value="1"/>
</dbReference>
<dbReference type="EC" id="3.1.1.29" evidence="1 8"/>
<evidence type="ECO:0000313" key="12">
    <source>
        <dbReference type="Proteomes" id="UP000014622"/>
    </source>
</evidence>
<comment type="catalytic activity">
    <reaction evidence="6 8 9">
        <text>an N-acyl-L-alpha-aminoacyl-tRNA + H2O = an N-acyl-L-amino acid + a tRNA + H(+)</text>
        <dbReference type="Rhea" id="RHEA:54448"/>
        <dbReference type="Rhea" id="RHEA-COMP:10123"/>
        <dbReference type="Rhea" id="RHEA-COMP:13883"/>
        <dbReference type="ChEBI" id="CHEBI:15377"/>
        <dbReference type="ChEBI" id="CHEBI:15378"/>
        <dbReference type="ChEBI" id="CHEBI:59874"/>
        <dbReference type="ChEBI" id="CHEBI:78442"/>
        <dbReference type="ChEBI" id="CHEBI:138191"/>
        <dbReference type="EC" id="3.1.1.29"/>
    </reaction>
</comment>
<comment type="function">
    <text evidence="8">Hydrolyzes ribosome-free peptidyl-tRNAs (with 1 or more amino acids incorporated), which drop off the ribosome during protein synthesis, or as a result of ribosome stalling.</text>
</comment>
<comment type="function">
    <text evidence="8">Catalyzes the release of premature peptidyl moieties from peptidyl-tRNA molecules trapped in stalled 50S ribosomal subunits, and thus maintains levels of free tRNAs and 50S ribosomes.</text>
</comment>
<evidence type="ECO:0000256" key="1">
    <source>
        <dbReference type="ARBA" id="ARBA00013260"/>
    </source>
</evidence>
<dbReference type="PANTHER" id="PTHR17224">
    <property type="entry name" value="PEPTIDYL-TRNA HYDROLASE"/>
    <property type="match status" value="1"/>
</dbReference>
<evidence type="ECO:0000256" key="9">
    <source>
        <dbReference type="RuleBase" id="RU000673"/>
    </source>
</evidence>
<dbReference type="CDD" id="cd00462">
    <property type="entry name" value="PTH"/>
    <property type="match status" value="1"/>
</dbReference>
<comment type="subunit">
    <text evidence="8">Monomer.</text>
</comment>
<dbReference type="GO" id="GO:0072344">
    <property type="term" value="P:rescue of stalled ribosome"/>
    <property type="evidence" value="ECO:0007669"/>
    <property type="project" value="UniProtKB-UniRule"/>
</dbReference>
<protein>
    <recommendedName>
        <fullName evidence="7 8">Peptidyl-tRNA hydrolase</fullName>
        <shortName evidence="8">Pth</shortName>
        <ecNumber evidence="1 8">3.1.1.29</ecNumber>
    </recommendedName>
</protein>
<feature type="site" description="Stabilizes the basic form of H active site to accept a proton" evidence="8">
    <location>
        <position position="102"/>
    </location>
</feature>
<dbReference type="FunFam" id="3.40.50.1470:FF:000001">
    <property type="entry name" value="Peptidyl-tRNA hydrolase"/>
    <property type="match status" value="1"/>
</dbReference>
<reference evidence="11 12" key="1">
    <citation type="submission" date="2013-06" db="EMBL/GenBank/DDBJ databases">
        <authorList>
            <person name="Weinstock G."/>
            <person name="Sodergren E."/>
            <person name="Lobos E.A."/>
            <person name="Fulton L."/>
            <person name="Fulton R."/>
            <person name="Courtney L."/>
            <person name="Fronick C."/>
            <person name="O'Laughlin M."/>
            <person name="Godfrey J."/>
            <person name="Wilson R.M."/>
            <person name="Miner T."/>
            <person name="Farmer C."/>
            <person name="Delehaunty K."/>
            <person name="Cordes M."/>
            <person name="Minx P."/>
            <person name="Tomlinson C."/>
            <person name="Chen J."/>
            <person name="Wollam A."/>
            <person name="Pepin K.H."/>
            <person name="Bhonagiri V."/>
            <person name="Zhang X."/>
            <person name="Warren W."/>
            <person name="Mitreva M."/>
            <person name="Mardis E.R."/>
            <person name="Wilson R.K."/>
        </authorList>
    </citation>
    <scope>NUCLEOTIDE SEQUENCE [LARGE SCALE GENOMIC DNA]</scope>
    <source>
        <strain evidence="11 12">SD2A-2</strain>
    </source>
</reference>
<dbReference type="Pfam" id="PF01195">
    <property type="entry name" value="Pept_tRNA_hydro"/>
    <property type="match status" value="1"/>
</dbReference>
<gene>
    <name evidence="8" type="primary">pth</name>
    <name evidence="11" type="ORF">D356_02061</name>
</gene>
<keyword evidence="8" id="KW-0963">Cytoplasm</keyword>
<evidence type="ECO:0000256" key="3">
    <source>
        <dbReference type="ARBA" id="ARBA00022801"/>
    </source>
</evidence>
<organism evidence="11 12">
    <name type="scientific">Enterococcus faecium SD2A-2</name>
    <dbReference type="NCBI Taxonomy" id="1244154"/>
    <lineage>
        <taxon>Bacteria</taxon>
        <taxon>Bacillati</taxon>
        <taxon>Bacillota</taxon>
        <taxon>Bacilli</taxon>
        <taxon>Lactobacillales</taxon>
        <taxon>Enterococcaceae</taxon>
        <taxon>Enterococcus</taxon>
    </lineage>
</organism>
<evidence type="ECO:0000256" key="4">
    <source>
        <dbReference type="ARBA" id="ARBA00022884"/>
    </source>
</evidence>
<name>A0AB73A7R9_ENTFC</name>
<comment type="subcellular location">
    <subcellularLocation>
        <location evidence="8">Cytoplasm</location>
    </subcellularLocation>
</comment>
<dbReference type="AlphaFoldDB" id="A0AB73A7R9"/>
<proteinExistence type="inferred from homology"/>
<accession>A0AB73A7R9</accession>
<evidence type="ECO:0000256" key="2">
    <source>
        <dbReference type="ARBA" id="ARBA00022555"/>
    </source>
</evidence>
<keyword evidence="3 8" id="KW-0378">Hydrolase</keyword>